<dbReference type="InterPro" id="IPR052909">
    <property type="entry name" value="Transposase_6_like"/>
</dbReference>
<protein>
    <recommendedName>
        <fullName evidence="2">Insertion element IS402-like domain-containing protein</fullName>
    </recommendedName>
</protein>
<feature type="domain" description="Insertion element IS402-like" evidence="2">
    <location>
        <begin position="1"/>
        <end position="78"/>
    </location>
</feature>
<dbReference type="PANTHER" id="PTHR46637:SF1">
    <property type="entry name" value="BLL5188 PROTEIN"/>
    <property type="match status" value="1"/>
</dbReference>
<reference evidence="3" key="1">
    <citation type="journal article" date="2014" name="Int. J. Syst. Evol. Microbiol.">
        <title>Complete genome sequence of Corynebacterium casei LMG S-19264T (=DSM 44701T), isolated from a smear-ripened cheese.</title>
        <authorList>
            <consortium name="US DOE Joint Genome Institute (JGI-PGF)"/>
            <person name="Walter F."/>
            <person name="Albersmeier A."/>
            <person name="Kalinowski J."/>
            <person name="Ruckert C."/>
        </authorList>
    </citation>
    <scope>NUCLEOTIDE SEQUENCE</scope>
    <source>
        <strain evidence="3">JCM 4369</strain>
    </source>
</reference>
<dbReference type="PANTHER" id="PTHR46637">
    <property type="entry name" value="TIS1421-TRANSPOSASE PROTEIN A"/>
    <property type="match status" value="1"/>
</dbReference>
<dbReference type="InterPro" id="IPR025161">
    <property type="entry name" value="IS402-like_dom"/>
</dbReference>
<dbReference type="Proteomes" id="UP000618795">
    <property type="component" value="Unassembled WGS sequence"/>
</dbReference>
<keyword evidence="4" id="KW-1185">Reference proteome</keyword>
<evidence type="ECO:0000256" key="1">
    <source>
        <dbReference type="SAM" id="MobiDB-lite"/>
    </source>
</evidence>
<dbReference type="Pfam" id="PF13340">
    <property type="entry name" value="DUF4096"/>
    <property type="match status" value="1"/>
</dbReference>
<organism evidence="3 4">
    <name type="scientific">Streptomyces filipinensis</name>
    <dbReference type="NCBI Taxonomy" id="66887"/>
    <lineage>
        <taxon>Bacteria</taxon>
        <taxon>Bacillati</taxon>
        <taxon>Actinomycetota</taxon>
        <taxon>Actinomycetes</taxon>
        <taxon>Kitasatosporales</taxon>
        <taxon>Streptomycetaceae</taxon>
        <taxon>Streptomyces</taxon>
    </lineage>
</organism>
<reference evidence="3" key="2">
    <citation type="submission" date="2020-09" db="EMBL/GenBank/DDBJ databases">
        <authorList>
            <person name="Sun Q."/>
            <person name="Ohkuma M."/>
        </authorList>
    </citation>
    <scope>NUCLEOTIDE SEQUENCE</scope>
    <source>
        <strain evidence="3">JCM 4369</strain>
    </source>
</reference>
<sequence length="176" mass="18877">MPDGLWDIAKPLIPEQRTRAQGGGTANTPDDTLFAAIIYVLVSGCAWRALPPCFGVSKSTAHRRFLIWSRAGVWARLHEAVLHQLDDAGLIDVTRVILDTAHVRAKKGANTHPWWRVTKRDTTPIAAATSRRGGYTRTKRMTGSTCGDGYAASASESGSPAKASNPANDWVVVAGG</sequence>
<proteinExistence type="predicted"/>
<comment type="caution">
    <text evidence="3">The sequence shown here is derived from an EMBL/GenBank/DDBJ whole genome shotgun (WGS) entry which is preliminary data.</text>
</comment>
<evidence type="ECO:0000313" key="4">
    <source>
        <dbReference type="Proteomes" id="UP000618795"/>
    </source>
</evidence>
<evidence type="ECO:0000313" key="3">
    <source>
        <dbReference type="EMBL" id="GGU93457.1"/>
    </source>
</evidence>
<feature type="region of interest" description="Disordered" evidence="1">
    <location>
        <begin position="148"/>
        <end position="168"/>
    </location>
</feature>
<name>A0A918IAG7_9ACTN</name>
<dbReference type="EMBL" id="BMTD01000005">
    <property type="protein sequence ID" value="GGU93457.1"/>
    <property type="molecule type" value="Genomic_DNA"/>
</dbReference>
<dbReference type="AlphaFoldDB" id="A0A918IAG7"/>
<evidence type="ECO:0000259" key="2">
    <source>
        <dbReference type="Pfam" id="PF13340"/>
    </source>
</evidence>
<gene>
    <name evidence="3" type="ORF">GCM10010260_30570</name>
</gene>
<accession>A0A918IAG7</accession>